<dbReference type="PROSITE" id="PS51257">
    <property type="entry name" value="PROKAR_LIPOPROTEIN"/>
    <property type="match status" value="1"/>
</dbReference>
<evidence type="ECO:0000313" key="5">
    <source>
        <dbReference type="Proteomes" id="UP000254834"/>
    </source>
</evidence>
<dbReference type="InterPro" id="IPR002110">
    <property type="entry name" value="Ankyrin_rpt"/>
</dbReference>
<dbReference type="Pfam" id="PF12796">
    <property type="entry name" value="Ank_2"/>
    <property type="match status" value="2"/>
</dbReference>
<dbReference type="PROSITE" id="PS50297">
    <property type="entry name" value="ANK_REP_REGION"/>
    <property type="match status" value="2"/>
</dbReference>
<gene>
    <name evidence="4" type="ORF">C0J27_05335</name>
</gene>
<dbReference type="Proteomes" id="UP000254834">
    <property type="component" value="Chromosome"/>
</dbReference>
<feature type="repeat" description="ANK" evidence="3">
    <location>
        <begin position="403"/>
        <end position="436"/>
    </location>
</feature>
<evidence type="ECO:0000313" key="4">
    <source>
        <dbReference type="EMBL" id="AXK61126.1"/>
    </source>
</evidence>
<dbReference type="AlphaFoldDB" id="A0A345ZCV9"/>
<keyword evidence="5" id="KW-1185">Reference proteome</keyword>
<dbReference type="Gene3D" id="1.25.40.20">
    <property type="entry name" value="Ankyrin repeat-containing domain"/>
    <property type="match status" value="2"/>
</dbReference>
<dbReference type="SUPFAM" id="SSF48403">
    <property type="entry name" value="Ankyrin repeat"/>
    <property type="match status" value="1"/>
</dbReference>
<reference evidence="4 5" key="1">
    <citation type="submission" date="2017-12" db="EMBL/GenBank/DDBJ databases">
        <title>Chromulinavorax destructans is a abundant pathogen of dominant heterotrophic picoflagllates.</title>
        <authorList>
            <person name="Deeg C.M."/>
            <person name="Zimmer M."/>
            <person name="Suttle C.A."/>
        </authorList>
    </citation>
    <scope>NUCLEOTIDE SEQUENCE [LARGE SCALE GENOMIC DNA]</scope>
    <source>
        <strain evidence="4 5">SeV1</strain>
    </source>
</reference>
<dbReference type="SUPFAM" id="SSF55729">
    <property type="entry name" value="Acyl-CoA N-acyltransferases (Nat)"/>
    <property type="match status" value="1"/>
</dbReference>
<keyword evidence="2 3" id="KW-0040">ANK repeat</keyword>
<dbReference type="KEGG" id="cdes:C0J27_05335"/>
<organism evidence="4 5">
    <name type="scientific">Candidatus Chromulinivorax destructor</name>
    <dbReference type="NCBI Taxonomy" id="2066483"/>
    <lineage>
        <taxon>Bacteria</taxon>
        <taxon>Candidatus Babelota</taxon>
        <taxon>Candidatus Babeliae</taxon>
        <taxon>Candidatus Babeliales</taxon>
        <taxon>Candidatus Chromulinivoraceae</taxon>
        <taxon>Candidatus Chromulinivorax</taxon>
    </lineage>
</organism>
<proteinExistence type="predicted"/>
<feature type="repeat" description="ANK" evidence="3">
    <location>
        <begin position="271"/>
        <end position="303"/>
    </location>
</feature>
<keyword evidence="1" id="KW-0677">Repeat</keyword>
<protein>
    <submittedName>
        <fullName evidence="4">Uncharacterized protein</fullName>
    </submittedName>
</protein>
<dbReference type="InterPro" id="IPR016181">
    <property type="entry name" value="Acyl_CoA_acyltransferase"/>
</dbReference>
<evidence type="ECO:0000256" key="1">
    <source>
        <dbReference type="ARBA" id="ARBA00022737"/>
    </source>
</evidence>
<dbReference type="InterPro" id="IPR036770">
    <property type="entry name" value="Ankyrin_rpt-contain_sf"/>
</dbReference>
<dbReference type="PANTHER" id="PTHR24171">
    <property type="entry name" value="ANKYRIN REPEAT DOMAIN-CONTAINING PROTEIN 39-RELATED"/>
    <property type="match status" value="1"/>
</dbReference>
<feature type="repeat" description="ANK" evidence="3">
    <location>
        <begin position="303"/>
        <end position="335"/>
    </location>
</feature>
<dbReference type="EMBL" id="CP025544">
    <property type="protein sequence ID" value="AXK61126.1"/>
    <property type="molecule type" value="Genomic_DNA"/>
</dbReference>
<evidence type="ECO:0000256" key="2">
    <source>
        <dbReference type="ARBA" id="ARBA00023043"/>
    </source>
</evidence>
<dbReference type="SMART" id="SM00248">
    <property type="entry name" value="ANK"/>
    <property type="match status" value="6"/>
</dbReference>
<dbReference type="Gene3D" id="3.40.630.30">
    <property type="match status" value="1"/>
</dbReference>
<dbReference type="PROSITE" id="PS50088">
    <property type="entry name" value="ANK_REPEAT"/>
    <property type="match status" value="3"/>
</dbReference>
<evidence type="ECO:0000256" key="3">
    <source>
        <dbReference type="PROSITE-ProRule" id="PRU00023"/>
    </source>
</evidence>
<sequence length="484" mass="54377">MLFYQKNFNNEEYVMKKYLIVLLIFIGCIQSLCADDDKGLFDYVASRDEVAVLSMIKEDFDAFTQQGLQLDNNGKVYDKYGVECAIKVMQENNCTIGAIFYVLDYNNLSVWWEINFLVVDELHQDKGYGSFMIKSLFNQMNELTGGGICMFCPLINVSICRAFDEKCTVCYLLGLPPLDESFFDRLQCIDYSNLEMDFVQACTDLDIETVKNGIAQGINVNHLFMFKYIPDHGLVLVEDLQLPLCFAIENNSCELAEVFINAGSTTIGIFDSSTPLIEALKQHNIEMVSLLIQAGCDPNELSCGRTPLMFAMKEGDKDIILLLLEAGADATLEDLDDESLLYIAISDIEDREVVKALIDAGANVHGILPWEESLLQCAIFSYDPEVVLILVQAGCDLNYQDAYGDTALHYAVENICDVVIFQALLAAGADHTMINFEGETPLDAVEKMIDEKESEVLSSDELRDEITQLEKIKMILLEHQNKQE</sequence>
<name>A0A345ZCV9_9BACT</name>
<accession>A0A345ZCV9</accession>
<dbReference type="OrthoDB" id="1897609at2"/>